<keyword evidence="1" id="KW-0472">Membrane</keyword>
<evidence type="ECO:0000256" key="1">
    <source>
        <dbReference type="SAM" id="Phobius"/>
    </source>
</evidence>
<feature type="transmembrane region" description="Helical" evidence="1">
    <location>
        <begin position="20"/>
        <end position="42"/>
    </location>
</feature>
<comment type="caution">
    <text evidence="2">The sequence shown here is derived from an EMBL/GenBank/DDBJ whole genome shotgun (WGS) entry which is preliminary data.</text>
</comment>
<feature type="transmembrane region" description="Helical" evidence="1">
    <location>
        <begin position="81"/>
        <end position="102"/>
    </location>
</feature>
<name>A0ABN9XKA3_9DINO</name>
<dbReference type="PANTHER" id="PTHR36178">
    <property type="entry name" value="SLR0625 PROTEIN"/>
    <property type="match status" value="1"/>
</dbReference>
<evidence type="ECO:0008006" key="4">
    <source>
        <dbReference type="Google" id="ProtNLM"/>
    </source>
</evidence>
<feature type="transmembrane region" description="Helical" evidence="1">
    <location>
        <begin position="354"/>
        <end position="375"/>
    </location>
</feature>
<sequence length="395" mass="42691">MPSRREVWEEGGPQLCFGELLNMGQYVVGLSVSMLLSAVFPVPKFFGFNLPMAFVGGHSNCFAVKDAYVELGWDAGKDACLLAATSGLVGGVVFGVLAVNFARWSGRLSPVGVAIDHNDDDEDSDQAAQAWSEVGVVPVGKRESAGSLVTDSEGLESMALQAAIVFACIFLAYIIKRLLLLSEEVVPLLNETKPFSYFPFFSLAILAGMVLNSMFKFLGLGLLIDRPSIERISGLSLELLVLCAIANTDVSGVLEGLVPLLVLIAAGFTFTAGMLFFVAPHFFTDYSYQRGFFEFGCCCGTTPIGLLLLNMVDPDPPLKVKRAISIRLMIDCPIIGIYLAAAIVMLTSGPHGTILLLVVSCCKLFFWLALWYICFRPRQARTAQSGRVEMAAMCS</sequence>
<dbReference type="Proteomes" id="UP001189429">
    <property type="component" value="Unassembled WGS sequence"/>
</dbReference>
<dbReference type="PANTHER" id="PTHR36178:SF1">
    <property type="entry name" value="SODIUM_GLUTAMATE SYMPORTER"/>
    <property type="match status" value="1"/>
</dbReference>
<protein>
    <recommendedName>
        <fullName evidence="4">Amino acid transporter</fullName>
    </recommendedName>
</protein>
<keyword evidence="1" id="KW-0812">Transmembrane</keyword>
<evidence type="ECO:0000313" key="3">
    <source>
        <dbReference type="Proteomes" id="UP001189429"/>
    </source>
</evidence>
<dbReference type="InterPro" id="IPR004445">
    <property type="entry name" value="GltS"/>
</dbReference>
<feature type="transmembrane region" description="Helical" evidence="1">
    <location>
        <begin position="260"/>
        <end position="283"/>
    </location>
</feature>
<gene>
    <name evidence="2" type="ORF">PCOR1329_LOCUS77458</name>
</gene>
<feature type="transmembrane region" description="Helical" evidence="1">
    <location>
        <begin position="328"/>
        <end position="348"/>
    </location>
</feature>
<keyword evidence="1" id="KW-1133">Transmembrane helix</keyword>
<feature type="transmembrane region" description="Helical" evidence="1">
    <location>
        <begin position="158"/>
        <end position="175"/>
    </location>
</feature>
<feature type="transmembrane region" description="Helical" evidence="1">
    <location>
        <begin position="195"/>
        <end position="223"/>
    </location>
</feature>
<evidence type="ECO:0000313" key="2">
    <source>
        <dbReference type="EMBL" id="CAK0900061.1"/>
    </source>
</evidence>
<reference evidence="2" key="1">
    <citation type="submission" date="2023-10" db="EMBL/GenBank/DDBJ databases">
        <authorList>
            <person name="Chen Y."/>
            <person name="Shah S."/>
            <person name="Dougan E. K."/>
            <person name="Thang M."/>
            <person name="Chan C."/>
        </authorList>
    </citation>
    <scope>NUCLEOTIDE SEQUENCE [LARGE SCALE GENOMIC DNA]</scope>
</reference>
<organism evidence="2 3">
    <name type="scientific">Prorocentrum cordatum</name>
    <dbReference type="NCBI Taxonomy" id="2364126"/>
    <lineage>
        <taxon>Eukaryota</taxon>
        <taxon>Sar</taxon>
        <taxon>Alveolata</taxon>
        <taxon>Dinophyceae</taxon>
        <taxon>Prorocentrales</taxon>
        <taxon>Prorocentraceae</taxon>
        <taxon>Prorocentrum</taxon>
    </lineage>
</organism>
<keyword evidence="3" id="KW-1185">Reference proteome</keyword>
<accession>A0ABN9XKA3</accession>
<dbReference type="EMBL" id="CAUYUJ010020720">
    <property type="protein sequence ID" value="CAK0900061.1"/>
    <property type="molecule type" value="Genomic_DNA"/>
</dbReference>
<proteinExistence type="predicted"/>